<evidence type="ECO:0000256" key="1">
    <source>
        <dbReference type="ARBA" id="ARBA00023015"/>
    </source>
</evidence>
<reference evidence="6 7" key="1">
    <citation type="submission" date="2021-10" db="EMBL/GenBank/DDBJ databases">
        <title>Streptomyces gossypii sp. nov., isolated from soil collected from cotton field.</title>
        <authorList>
            <person name="Ge X."/>
            <person name="Chen X."/>
            <person name="Liu W."/>
        </authorList>
    </citation>
    <scope>NUCLEOTIDE SEQUENCE [LARGE SCALE GENOMIC DNA]</scope>
    <source>
        <strain evidence="6 7">N2-109</strain>
    </source>
</reference>
<evidence type="ECO:0000256" key="3">
    <source>
        <dbReference type="ARBA" id="ARBA00023163"/>
    </source>
</evidence>
<dbReference type="PROSITE" id="PS50977">
    <property type="entry name" value="HTH_TETR_2"/>
    <property type="match status" value="1"/>
</dbReference>
<dbReference type="PANTHER" id="PTHR30055">
    <property type="entry name" value="HTH-TYPE TRANSCRIPTIONAL REGULATOR RUTR"/>
    <property type="match status" value="1"/>
</dbReference>
<proteinExistence type="predicted"/>
<name>A0ABT2JXR7_9ACTN</name>
<dbReference type="EMBL" id="JAJAGO010000011">
    <property type="protein sequence ID" value="MCT2592697.1"/>
    <property type="molecule type" value="Genomic_DNA"/>
</dbReference>
<evidence type="ECO:0000256" key="2">
    <source>
        <dbReference type="ARBA" id="ARBA00023125"/>
    </source>
</evidence>
<dbReference type="Proteomes" id="UP001156389">
    <property type="component" value="Unassembled WGS sequence"/>
</dbReference>
<organism evidence="6 7">
    <name type="scientific">Streptomyces gossypii</name>
    <dbReference type="NCBI Taxonomy" id="2883101"/>
    <lineage>
        <taxon>Bacteria</taxon>
        <taxon>Bacillati</taxon>
        <taxon>Actinomycetota</taxon>
        <taxon>Actinomycetes</taxon>
        <taxon>Kitasatosporales</taxon>
        <taxon>Streptomycetaceae</taxon>
        <taxon>Streptomyces</taxon>
    </lineage>
</organism>
<dbReference type="Pfam" id="PF02909">
    <property type="entry name" value="TetR_C_1"/>
    <property type="match status" value="1"/>
</dbReference>
<protein>
    <submittedName>
        <fullName evidence="6">TetR/AcrR family transcriptional regulator</fullName>
    </submittedName>
</protein>
<accession>A0ABT2JXR7</accession>
<dbReference type="InterPro" id="IPR001647">
    <property type="entry name" value="HTH_TetR"/>
</dbReference>
<comment type="caution">
    <text evidence="6">The sequence shown here is derived from an EMBL/GenBank/DDBJ whole genome shotgun (WGS) entry which is preliminary data.</text>
</comment>
<evidence type="ECO:0000256" key="4">
    <source>
        <dbReference type="PROSITE-ProRule" id="PRU00335"/>
    </source>
</evidence>
<feature type="DNA-binding region" description="H-T-H motif" evidence="4">
    <location>
        <begin position="55"/>
        <end position="74"/>
    </location>
</feature>
<keyword evidence="7" id="KW-1185">Reference proteome</keyword>
<evidence type="ECO:0000313" key="7">
    <source>
        <dbReference type="Proteomes" id="UP001156389"/>
    </source>
</evidence>
<evidence type="ECO:0000313" key="6">
    <source>
        <dbReference type="EMBL" id="MCT2592697.1"/>
    </source>
</evidence>
<dbReference type="InterPro" id="IPR050109">
    <property type="entry name" value="HTH-type_TetR-like_transc_reg"/>
</dbReference>
<dbReference type="Gene3D" id="1.10.357.10">
    <property type="entry name" value="Tetracycline Repressor, domain 2"/>
    <property type="match status" value="1"/>
</dbReference>
<keyword evidence="1" id="KW-0805">Transcription regulation</keyword>
<dbReference type="InterPro" id="IPR009057">
    <property type="entry name" value="Homeodomain-like_sf"/>
</dbReference>
<gene>
    <name evidence="6" type="ORF">LHJ74_22755</name>
</gene>
<dbReference type="PANTHER" id="PTHR30055:SF151">
    <property type="entry name" value="TRANSCRIPTIONAL REGULATORY PROTEIN"/>
    <property type="match status" value="1"/>
</dbReference>
<feature type="domain" description="HTH tetR-type" evidence="5">
    <location>
        <begin position="32"/>
        <end position="92"/>
    </location>
</feature>
<keyword evidence="3" id="KW-0804">Transcription</keyword>
<dbReference type="InterPro" id="IPR004111">
    <property type="entry name" value="Repressor_TetR_C"/>
</dbReference>
<dbReference type="SUPFAM" id="SSF46689">
    <property type="entry name" value="Homeodomain-like"/>
    <property type="match status" value="1"/>
</dbReference>
<dbReference type="Gene3D" id="1.10.10.60">
    <property type="entry name" value="Homeodomain-like"/>
    <property type="match status" value="1"/>
</dbReference>
<sequence>MTTAQSGSGDIQRSLELLWGLKEAPTRGPKRGLTLREIVRAAVEAADADGIEALSMRRVATDLGVGTMSLYRYVPGKAELLELMLDHTYGAPSELDRQPHRDWRTEMEALARGSWKMYLEHHWLLQINVARPLLGPNALAGFDFAMAALVGLGLSDQERVSVIVAIDNFVSGSARTQINSLEAAKRTGVSDTDFWAAQEPILTTVMQSGAYPALAELAEDSFALTGEDFFEFGLVRLLDGLADFVEAASAREDRDDRDGRARSS</sequence>
<dbReference type="InterPro" id="IPR036271">
    <property type="entry name" value="Tet_transcr_reg_TetR-rel_C_sf"/>
</dbReference>
<evidence type="ECO:0000259" key="5">
    <source>
        <dbReference type="PROSITE" id="PS50977"/>
    </source>
</evidence>
<keyword evidence="2 4" id="KW-0238">DNA-binding</keyword>
<dbReference type="SUPFAM" id="SSF48498">
    <property type="entry name" value="Tetracyclin repressor-like, C-terminal domain"/>
    <property type="match status" value="1"/>
</dbReference>
<dbReference type="Pfam" id="PF00440">
    <property type="entry name" value="TetR_N"/>
    <property type="match status" value="1"/>
</dbReference>
<dbReference type="RefSeq" id="WP_260220026.1">
    <property type="nucleotide sequence ID" value="NZ_JAJAGO010000011.1"/>
</dbReference>